<reference evidence="3" key="1">
    <citation type="journal article" date="2019" name="Int. J. Syst. Evol. Microbiol.">
        <title>The Global Catalogue of Microorganisms (GCM) 10K type strain sequencing project: providing services to taxonomists for standard genome sequencing and annotation.</title>
        <authorList>
            <consortium name="The Broad Institute Genomics Platform"/>
            <consortium name="The Broad Institute Genome Sequencing Center for Infectious Disease"/>
            <person name="Wu L."/>
            <person name="Ma J."/>
        </authorList>
    </citation>
    <scope>NUCLEOTIDE SEQUENCE [LARGE SCALE GENOMIC DNA]</scope>
    <source>
        <strain evidence="3">CGMCC 4.7349</strain>
    </source>
</reference>
<feature type="compositionally biased region" description="Polar residues" evidence="1">
    <location>
        <begin position="15"/>
        <end position="36"/>
    </location>
</feature>
<name>A0ABQ2M6S8_9ACTN</name>
<accession>A0ABQ2M6S8</accession>
<keyword evidence="3" id="KW-1185">Reference proteome</keyword>
<dbReference type="Proteomes" id="UP000656881">
    <property type="component" value="Unassembled WGS sequence"/>
</dbReference>
<protein>
    <submittedName>
        <fullName evidence="2">Uncharacterized protein</fullName>
    </submittedName>
</protein>
<organism evidence="2 3">
    <name type="scientific">Streptomyces lasiicapitis</name>
    <dbReference type="NCBI Taxonomy" id="1923961"/>
    <lineage>
        <taxon>Bacteria</taxon>
        <taxon>Bacillati</taxon>
        <taxon>Actinomycetota</taxon>
        <taxon>Actinomycetes</taxon>
        <taxon>Kitasatosporales</taxon>
        <taxon>Streptomycetaceae</taxon>
        <taxon>Streptomyces</taxon>
    </lineage>
</organism>
<gene>
    <name evidence="2" type="ORF">GCM10012286_41130</name>
</gene>
<evidence type="ECO:0000313" key="2">
    <source>
        <dbReference type="EMBL" id="GGO47557.1"/>
    </source>
</evidence>
<comment type="caution">
    <text evidence="2">The sequence shown here is derived from an EMBL/GenBank/DDBJ whole genome shotgun (WGS) entry which is preliminary data.</text>
</comment>
<feature type="region of interest" description="Disordered" evidence="1">
    <location>
        <begin position="14"/>
        <end position="39"/>
    </location>
</feature>
<evidence type="ECO:0000313" key="3">
    <source>
        <dbReference type="Proteomes" id="UP000656881"/>
    </source>
</evidence>
<sequence length="181" mass="19353">MTVMEVEALSPVVTGLTTRGSSPSSLPDESLTSRSGGSLKVGPPITVAVQGEGAEVPDLSEVVEKINKLLALPAGWDSYRAKQISPEAVVSMLRILISLMDRSSLQPQLFPLPDGGLQAEWHVGGSSIEIEVTGDGQSGCALADGEEEVEVEFSFPSVRDQLLDFRRILSRFSAQVTRVCR</sequence>
<dbReference type="EMBL" id="BMNG01000008">
    <property type="protein sequence ID" value="GGO47557.1"/>
    <property type="molecule type" value="Genomic_DNA"/>
</dbReference>
<evidence type="ECO:0000256" key="1">
    <source>
        <dbReference type="SAM" id="MobiDB-lite"/>
    </source>
</evidence>
<proteinExistence type="predicted"/>
<dbReference type="RefSeq" id="WP_189175061.1">
    <property type="nucleotide sequence ID" value="NZ_BMNG01000008.1"/>
</dbReference>